<name>A0ABQ8JV11_DERPT</name>
<proteinExistence type="predicted"/>
<evidence type="ECO:0000313" key="2">
    <source>
        <dbReference type="EMBL" id="KAH9426250.1"/>
    </source>
</evidence>
<gene>
    <name evidence="2" type="ORF">DERP_007190</name>
</gene>
<reference evidence="2 3" key="1">
    <citation type="journal article" date="2018" name="J. Allergy Clin. Immunol.">
        <title>High-quality assembly of Dermatophagoides pteronyssinus genome and transcriptome reveals a wide range of novel allergens.</title>
        <authorList>
            <person name="Liu X.Y."/>
            <person name="Yang K.Y."/>
            <person name="Wang M.Q."/>
            <person name="Kwok J.S."/>
            <person name="Zeng X."/>
            <person name="Yang Z."/>
            <person name="Xiao X.J."/>
            <person name="Lau C.P."/>
            <person name="Li Y."/>
            <person name="Huang Z.M."/>
            <person name="Ba J.G."/>
            <person name="Yim A.K."/>
            <person name="Ouyang C.Y."/>
            <person name="Ngai S.M."/>
            <person name="Chan T.F."/>
            <person name="Leung E.L."/>
            <person name="Liu L."/>
            <person name="Liu Z.G."/>
            <person name="Tsui S.K."/>
        </authorList>
    </citation>
    <scope>NUCLEOTIDE SEQUENCE [LARGE SCALE GENOMIC DNA]</scope>
    <source>
        <strain evidence="2">Derp</strain>
    </source>
</reference>
<sequence>MTLTGGLGINGRHQNSGVIEGLAGFFVSQPGPRVLRTVPSLLLGRLVVFVGVVGREPPPPPPPTPPPPPLFFADIGCCAIIGCLGVCNDITLYAKYNKKKQSKSFQILYGTKK</sequence>
<keyword evidence="1" id="KW-0472">Membrane</keyword>
<comment type="caution">
    <text evidence="2">The sequence shown here is derived from an EMBL/GenBank/DDBJ whole genome shotgun (WGS) entry which is preliminary data.</text>
</comment>
<keyword evidence="1" id="KW-0812">Transmembrane</keyword>
<accession>A0ABQ8JV11</accession>
<evidence type="ECO:0000256" key="1">
    <source>
        <dbReference type="SAM" id="Phobius"/>
    </source>
</evidence>
<organism evidence="2 3">
    <name type="scientific">Dermatophagoides pteronyssinus</name>
    <name type="common">European house dust mite</name>
    <dbReference type="NCBI Taxonomy" id="6956"/>
    <lineage>
        <taxon>Eukaryota</taxon>
        <taxon>Metazoa</taxon>
        <taxon>Ecdysozoa</taxon>
        <taxon>Arthropoda</taxon>
        <taxon>Chelicerata</taxon>
        <taxon>Arachnida</taxon>
        <taxon>Acari</taxon>
        <taxon>Acariformes</taxon>
        <taxon>Sarcoptiformes</taxon>
        <taxon>Astigmata</taxon>
        <taxon>Psoroptidia</taxon>
        <taxon>Analgoidea</taxon>
        <taxon>Pyroglyphidae</taxon>
        <taxon>Dermatophagoidinae</taxon>
        <taxon>Dermatophagoides</taxon>
    </lineage>
</organism>
<dbReference type="EMBL" id="NJHN03000012">
    <property type="protein sequence ID" value="KAH9426250.1"/>
    <property type="molecule type" value="Genomic_DNA"/>
</dbReference>
<protein>
    <submittedName>
        <fullName evidence="2">Uncharacterized protein</fullName>
    </submittedName>
</protein>
<keyword evidence="3" id="KW-1185">Reference proteome</keyword>
<reference evidence="2 3" key="2">
    <citation type="journal article" date="2022" name="Mol. Biol. Evol.">
        <title>Comparative Genomics Reveals Insights into the Divergent Evolution of Astigmatic Mites and Household Pest Adaptations.</title>
        <authorList>
            <person name="Xiong Q."/>
            <person name="Wan A.T."/>
            <person name="Liu X."/>
            <person name="Fung C.S."/>
            <person name="Xiao X."/>
            <person name="Malainual N."/>
            <person name="Hou J."/>
            <person name="Wang L."/>
            <person name="Wang M."/>
            <person name="Yang K.Y."/>
            <person name="Cui Y."/>
            <person name="Leung E.L."/>
            <person name="Nong W."/>
            <person name="Shin S.K."/>
            <person name="Au S.W."/>
            <person name="Jeong K.Y."/>
            <person name="Chew F.T."/>
            <person name="Hui J.H."/>
            <person name="Leung T.F."/>
            <person name="Tungtrongchitr A."/>
            <person name="Zhong N."/>
            <person name="Liu Z."/>
            <person name="Tsui S.K."/>
        </authorList>
    </citation>
    <scope>NUCLEOTIDE SEQUENCE [LARGE SCALE GENOMIC DNA]</scope>
    <source>
        <strain evidence="2">Derp</strain>
    </source>
</reference>
<feature type="transmembrane region" description="Helical" evidence="1">
    <location>
        <begin position="70"/>
        <end position="94"/>
    </location>
</feature>
<evidence type="ECO:0000313" key="3">
    <source>
        <dbReference type="Proteomes" id="UP000887458"/>
    </source>
</evidence>
<keyword evidence="1" id="KW-1133">Transmembrane helix</keyword>
<dbReference type="Proteomes" id="UP000887458">
    <property type="component" value="Unassembled WGS sequence"/>
</dbReference>